<dbReference type="Proteomes" id="UP000009236">
    <property type="component" value="Chromosome"/>
</dbReference>
<reference evidence="13 14" key="1">
    <citation type="submission" date="2011-05" db="EMBL/GenBank/DDBJ databases">
        <title>Complete sequence of Isoptericola variabilis 225.</title>
        <authorList>
            <consortium name="US DOE Joint Genome Institute"/>
            <person name="Lucas S."/>
            <person name="Han J."/>
            <person name="Lapidus A."/>
            <person name="Cheng J.-F."/>
            <person name="Goodwin L."/>
            <person name="Pitluck S."/>
            <person name="Peters L."/>
            <person name="Mikhailova N."/>
            <person name="Zeytun A."/>
            <person name="Han C."/>
            <person name="Tapia R."/>
            <person name="Land M."/>
            <person name="Hauser L."/>
            <person name="Kyrpides N."/>
            <person name="Ivanova N."/>
            <person name="Pagani I."/>
            <person name="Siebers A."/>
            <person name="Allgaier M."/>
            <person name="Thelen M."/>
            <person name="Hugenholtz P."/>
            <person name="Gladden J."/>
            <person name="Woyke T."/>
        </authorList>
    </citation>
    <scope>NUCLEOTIDE SEQUENCE [LARGE SCALE GENOMIC DNA]</scope>
    <source>
        <strain evidence="14">225</strain>
    </source>
</reference>
<dbReference type="InterPro" id="IPR005886">
    <property type="entry name" value="UDP_G4E"/>
</dbReference>
<evidence type="ECO:0000259" key="12">
    <source>
        <dbReference type="Pfam" id="PF01370"/>
    </source>
</evidence>
<dbReference type="InterPro" id="IPR001509">
    <property type="entry name" value="Epimerase_deHydtase"/>
</dbReference>
<comment type="similarity">
    <text evidence="4">Belongs to the NAD(P)-dependent epimerase/dehydratase family.</text>
</comment>
<dbReference type="InterPro" id="IPR036291">
    <property type="entry name" value="NAD(P)-bd_dom_sf"/>
</dbReference>
<evidence type="ECO:0000256" key="10">
    <source>
        <dbReference type="ARBA" id="ARBA00031367"/>
    </source>
</evidence>
<dbReference type="GO" id="GO:0003978">
    <property type="term" value="F:UDP-glucose 4-epimerase activity"/>
    <property type="evidence" value="ECO:0007669"/>
    <property type="project" value="UniProtKB-EC"/>
</dbReference>
<evidence type="ECO:0000256" key="3">
    <source>
        <dbReference type="ARBA" id="ARBA00004947"/>
    </source>
</evidence>
<keyword evidence="8" id="KW-0119">Carbohydrate metabolism</keyword>
<proteinExistence type="inferred from homology"/>
<dbReference type="KEGG" id="iva:Isova_2970"/>
<dbReference type="Pfam" id="PF01370">
    <property type="entry name" value="Epimerase"/>
    <property type="match status" value="1"/>
</dbReference>
<sequence length="378" mass="40660">MVATGGDEAGWKACTSWSPEVLATSAPTVLRLIEAGHDPVVVDDFSRGTTAAVSRVEELTGRHVPVHAYDVADIDMLERLFDAERFDAVVHLAGVRTAHTSVARPLHCYETNLTTTFTLLRCMAWYGVPRLVLSSSGRVYDAVDAPAHEDSPLAPIAPLGRAHLMNEQVLRDVAGAAEPSLRVGVLRCATVVGPDPSGRLGDDLGGTTRGLLHAITQVAQGRRDHLDVFGGDYPTPDGTAVRDYVHVTDVAAAHVAALEALDDVGRPLSTWNVGSGRPTSVLSLVGTFEAATGRTLPYRVLPRRPGDAAVSYLDVSRAGEELGWTATRGLPEICTDHWRWQRRNPEGYPLAATPETPWRGGVGHRLRLLQGAENGPFW</sequence>
<evidence type="ECO:0000256" key="9">
    <source>
        <dbReference type="ARBA" id="ARBA00023235"/>
    </source>
</evidence>
<dbReference type="GO" id="GO:0006012">
    <property type="term" value="P:galactose metabolic process"/>
    <property type="evidence" value="ECO:0007669"/>
    <property type="project" value="UniProtKB-UniPathway"/>
</dbReference>
<evidence type="ECO:0000256" key="11">
    <source>
        <dbReference type="ARBA" id="ARBA00033067"/>
    </source>
</evidence>
<dbReference type="UniPathway" id="UPA00214"/>
<feature type="domain" description="NAD-dependent epimerase/dehydratase" evidence="12">
    <location>
        <begin position="30"/>
        <end position="274"/>
    </location>
</feature>
<dbReference type="PANTHER" id="PTHR43725">
    <property type="entry name" value="UDP-GLUCOSE 4-EPIMERASE"/>
    <property type="match status" value="1"/>
</dbReference>
<dbReference type="EMBL" id="CP002810">
    <property type="protein sequence ID" value="AEG45652.1"/>
    <property type="molecule type" value="Genomic_DNA"/>
</dbReference>
<comment type="cofactor">
    <cofactor evidence="2">
        <name>NAD(+)</name>
        <dbReference type="ChEBI" id="CHEBI:57540"/>
    </cofactor>
</comment>
<dbReference type="HOGENOM" id="CLU_007383_1_10_11"/>
<evidence type="ECO:0000256" key="8">
    <source>
        <dbReference type="ARBA" id="ARBA00023144"/>
    </source>
</evidence>
<dbReference type="GO" id="GO:0005829">
    <property type="term" value="C:cytosol"/>
    <property type="evidence" value="ECO:0007669"/>
    <property type="project" value="TreeGrafter"/>
</dbReference>
<dbReference type="NCBIfam" id="TIGR01179">
    <property type="entry name" value="galE"/>
    <property type="match status" value="1"/>
</dbReference>
<dbReference type="eggNOG" id="COG1087">
    <property type="taxonomic scope" value="Bacteria"/>
</dbReference>
<evidence type="ECO:0000313" key="13">
    <source>
        <dbReference type="EMBL" id="AEG45652.1"/>
    </source>
</evidence>
<name>F6FWA8_ISOV2</name>
<gene>
    <name evidence="13" type="ordered locus">Isova_2970</name>
</gene>
<dbReference type="EC" id="5.1.3.2" evidence="5"/>
<keyword evidence="14" id="KW-1185">Reference proteome</keyword>
<evidence type="ECO:0000256" key="2">
    <source>
        <dbReference type="ARBA" id="ARBA00001911"/>
    </source>
</evidence>
<dbReference type="STRING" id="743718.Isova_2970"/>
<dbReference type="Gene3D" id="3.40.50.720">
    <property type="entry name" value="NAD(P)-binding Rossmann-like Domain"/>
    <property type="match status" value="1"/>
</dbReference>
<dbReference type="SUPFAM" id="SSF51735">
    <property type="entry name" value="NAD(P)-binding Rossmann-fold domains"/>
    <property type="match status" value="1"/>
</dbReference>
<evidence type="ECO:0000256" key="4">
    <source>
        <dbReference type="ARBA" id="ARBA00007637"/>
    </source>
</evidence>
<dbReference type="AlphaFoldDB" id="F6FWA8"/>
<organism evidence="14">
    <name type="scientific">Isoptericola variabilis (strain 225)</name>
    <dbReference type="NCBI Taxonomy" id="743718"/>
    <lineage>
        <taxon>Bacteria</taxon>
        <taxon>Bacillati</taxon>
        <taxon>Actinomycetota</taxon>
        <taxon>Actinomycetes</taxon>
        <taxon>Micrococcales</taxon>
        <taxon>Promicromonosporaceae</taxon>
        <taxon>Isoptericola</taxon>
    </lineage>
</organism>
<keyword evidence="7" id="KW-0520">NAD</keyword>
<evidence type="ECO:0000256" key="1">
    <source>
        <dbReference type="ARBA" id="ARBA00000083"/>
    </source>
</evidence>
<dbReference type="PANTHER" id="PTHR43725:SF47">
    <property type="entry name" value="UDP-GLUCOSE 4-EPIMERASE"/>
    <property type="match status" value="1"/>
</dbReference>
<comment type="catalytic activity">
    <reaction evidence="1">
        <text>UDP-alpha-D-glucose = UDP-alpha-D-galactose</text>
        <dbReference type="Rhea" id="RHEA:22168"/>
        <dbReference type="ChEBI" id="CHEBI:58885"/>
        <dbReference type="ChEBI" id="CHEBI:66914"/>
        <dbReference type="EC" id="5.1.3.2"/>
    </reaction>
</comment>
<comment type="pathway">
    <text evidence="3">Carbohydrate metabolism; galactose metabolism.</text>
</comment>
<evidence type="ECO:0000256" key="7">
    <source>
        <dbReference type="ARBA" id="ARBA00023027"/>
    </source>
</evidence>
<evidence type="ECO:0000256" key="5">
    <source>
        <dbReference type="ARBA" id="ARBA00013189"/>
    </source>
</evidence>
<protein>
    <recommendedName>
        <fullName evidence="6">UDP-glucose 4-epimerase</fullName>
        <ecNumber evidence="5">5.1.3.2</ecNumber>
    </recommendedName>
    <alternativeName>
        <fullName evidence="11">Galactowaldenase</fullName>
    </alternativeName>
    <alternativeName>
        <fullName evidence="10">UDP-galactose 4-epimerase</fullName>
    </alternativeName>
</protein>
<dbReference type="RefSeq" id="WP_013840042.1">
    <property type="nucleotide sequence ID" value="NC_015588.1"/>
</dbReference>
<keyword evidence="8" id="KW-0299">Galactose metabolism</keyword>
<evidence type="ECO:0000313" key="14">
    <source>
        <dbReference type="Proteomes" id="UP000009236"/>
    </source>
</evidence>
<dbReference type="Gene3D" id="3.90.25.10">
    <property type="entry name" value="UDP-galactose 4-epimerase, domain 1"/>
    <property type="match status" value="1"/>
</dbReference>
<evidence type="ECO:0000256" key="6">
    <source>
        <dbReference type="ARBA" id="ARBA00018569"/>
    </source>
</evidence>
<keyword evidence="9 13" id="KW-0413">Isomerase</keyword>
<accession>F6FWA8</accession>